<sequence>EEDEIQPQDRPHHQPQDSTFDFPEMPPPLTKEEEFCNCTPEERLEKSGQDLREGEICVMVRSSPFEKLLMVECLKHKASHGA</sequence>
<reference evidence="2 3" key="1">
    <citation type="journal article" date="2023" name="Plants (Basel)">
        <title>Bridging the Gap: Combining Genomics and Transcriptomics Approaches to Understand Stylosanthes scabra, an Orphan Legume from the Brazilian Caatinga.</title>
        <authorList>
            <person name="Ferreira-Neto J.R.C."/>
            <person name="da Silva M.D."/>
            <person name="Binneck E."/>
            <person name="de Melo N.F."/>
            <person name="da Silva R.H."/>
            <person name="de Melo A.L.T.M."/>
            <person name="Pandolfi V."/>
            <person name="Bustamante F.O."/>
            <person name="Brasileiro-Vidal A.C."/>
            <person name="Benko-Iseppon A.M."/>
        </authorList>
    </citation>
    <scope>NUCLEOTIDE SEQUENCE [LARGE SCALE GENOMIC DNA]</scope>
    <source>
        <tissue evidence="2">Leaves</tissue>
    </source>
</reference>
<keyword evidence="3" id="KW-1185">Reference proteome</keyword>
<evidence type="ECO:0000313" key="3">
    <source>
        <dbReference type="Proteomes" id="UP001341840"/>
    </source>
</evidence>
<comment type="caution">
    <text evidence="2">The sequence shown here is derived from an EMBL/GenBank/DDBJ whole genome shotgun (WGS) entry which is preliminary data.</text>
</comment>
<feature type="non-terminal residue" evidence="2">
    <location>
        <position position="1"/>
    </location>
</feature>
<name>A0ABU6WX98_9FABA</name>
<feature type="region of interest" description="Disordered" evidence="1">
    <location>
        <begin position="1"/>
        <end position="33"/>
    </location>
</feature>
<evidence type="ECO:0000256" key="1">
    <source>
        <dbReference type="SAM" id="MobiDB-lite"/>
    </source>
</evidence>
<organism evidence="2 3">
    <name type="scientific">Stylosanthes scabra</name>
    <dbReference type="NCBI Taxonomy" id="79078"/>
    <lineage>
        <taxon>Eukaryota</taxon>
        <taxon>Viridiplantae</taxon>
        <taxon>Streptophyta</taxon>
        <taxon>Embryophyta</taxon>
        <taxon>Tracheophyta</taxon>
        <taxon>Spermatophyta</taxon>
        <taxon>Magnoliopsida</taxon>
        <taxon>eudicotyledons</taxon>
        <taxon>Gunneridae</taxon>
        <taxon>Pentapetalae</taxon>
        <taxon>rosids</taxon>
        <taxon>fabids</taxon>
        <taxon>Fabales</taxon>
        <taxon>Fabaceae</taxon>
        <taxon>Papilionoideae</taxon>
        <taxon>50 kb inversion clade</taxon>
        <taxon>dalbergioids sensu lato</taxon>
        <taxon>Dalbergieae</taxon>
        <taxon>Pterocarpus clade</taxon>
        <taxon>Stylosanthes</taxon>
    </lineage>
</organism>
<dbReference type="EMBL" id="JASCZI010184174">
    <property type="protein sequence ID" value="MED6189972.1"/>
    <property type="molecule type" value="Genomic_DNA"/>
</dbReference>
<proteinExistence type="predicted"/>
<gene>
    <name evidence="2" type="ORF">PIB30_101225</name>
</gene>
<protein>
    <submittedName>
        <fullName evidence="2">Uncharacterized protein</fullName>
    </submittedName>
</protein>
<evidence type="ECO:0000313" key="2">
    <source>
        <dbReference type="EMBL" id="MED6189972.1"/>
    </source>
</evidence>
<accession>A0ABU6WX98</accession>
<dbReference type="Proteomes" id="UP001341840">
    <property type="component" value="Unassembled WGS sequence"/>
</dbReference>